<evidence type="ECO:0000256" key="5">
    <source>
        <dbReference type="ARBA" id="ARBA00023235"/>
    </source>
</evidence>
<dbReference type="InterPro" id="IPR015421">
    <property type="entry name" value="PyrdxlP-dep_Trfase_major"/>
</dbReference>
<comment type="cofactor">
    <cofactor evidence="1 7">
        <name>pyridoxal 5'-phosphate</name>
        <dbReference type="ChEBI" id="CHEBI:597326"/>
    </cofactor>
</comment>
<dbReference type="InterPro" id="IPR004639">
    <property type="entry name" value="4pyrrol_synth_GluAld_NH2Trfase"/>
</dbReference>
<dbReference type="InterPro" id="IPR005814">
    <property type="entry name" value="Aminotrans_3"/>
</dbReference>
<dbReference type="AlphaFoldDB" id="A0A2Z4Y2L0"/>
<dbReference type="HAMAP" id="MF_00375">
    <property type="entry name" value="HemL_aminotrans_3"/>
    <property type="match status" value="1"/>
</dbReference>
<proteinExistence type="inferred from homology"/>
<comment type="subunit">
    <text evidence="7">Homodimer.</text>
</comment>
<dbReference type="PANTHER" id="PTHR43713">
    <property type="entry name" value="GLUTAMATE-1-SEMIALDEHYDE 2,1-AMINOMUTASE"/>
    <property type="match status" value="1"/>
</dbReference>
<dbReference type="CDD" id="cd00610">
    <property type="entry name" value="OAT_like"/>
    <property type="match status" value="1"/>
</dbReference>
<dbReference type="GO" id="GO:0006782">
    <property type="term" value="P:protoporphyrinogen IX biosynthetic process"/>
    <property type="evidence" value="ECO:0007669"/>
    <property type="project" value="UniProtKB-UniRule"/>
</dbReference>
<sequence>MKRERSMQLWERARKVIPGGVNSPVRAFKAVGGNPIFIARGEGPYVFDADGNRFIDYVCSWGALLFGHAFPSVVQAVADAAKRGTSFGAPTEAEIELAEMVQSFFPSMELVRFVNSGTEATASAIRLARGATRRPKILKCAGCYHGSVDSLLVTAGSGVATLGIPDTAGIPNSIAAETIVVPYNDVAALEKAFACFGSEIAGFIVEPVAGNMGLVPPKEGYLVRARELTAEAGALLIFDEVISGFRVGAGGAQEWYGIQPDLTCLGKILGGGLPVGAYGGRKELMEFLAPVGPVYQAGTLAGNPISMAAGIAMLRAIQSQKEQLYPELEQRGHLLADGLRDIFAKARIPACVSQLGSLLTVFFTAGPVWNYEDAKLSSTVRYATFFHAMLSRGVALPPSQFECWFISFAHDERVIKQTLEAAHHAVRELVERG</sequence>
<dbReference type="InterPro" id="IPR015424">
    <property type="entry name" value="PyrdxlP-dep_Trfase"/>
</dbReference>
<dbReference type="EC" id="5.4.3.8" evidence="7"/>
<dbReference type="EMBL" id="CP030759">
    <property type="protein sequence ID" value="AXA35294.1"/>
    <property type="molecule type" value="Genomic_DNA"/>
</dbReference>
<dbReference type="GO" id="GO:0008483">
    <property type="term" value="F:transaminase activity"/>
    <property type="evidence" value="ECO:0007669"/>
    <property type="project" value="UniProtKB-KW"/>
</dbReference>
<keyword evidence="4 7" id="KW-0663">Pyridoxal phosphate</keyword>
<comment type="subcellular location">
    <subcellularLocation>
        <location evidence="7">Cytoplasm</location>
    </subcellularLocation>
</comment>
<evidence type="ECO:0000313" key="8">
    <source>
        <dbReference type="EMBL" id="AXA35294.1"/>
    </source>
</evidence>
<dbReference type="NCBIfam" id="TIGR00713">
    <property type="entry name" value="hemL"/>
    <property type="match status" value="1"/>
</dbReference>
<dbReference type="PANTHER" id="PTHR43713:SF3">
    <property type="entry name" value="GLUTAMATE-1-SEMIALDEHYDE 2,1-AMINOMUTASE 1, CHLOROPLASTIC-RELATED"/>
    <property type="match status" value="1"/>
</dbReference>
<accession>A0A2Z4Y2L0</accession>
<evidence type="ECO:0000256" key="3">
    <source>
        <dbReference type="ARBA" id="ARBA00008981"/>
    </source>
</evidence>
<evidence type="ECO:0000256" key="6">
    <source>
        <dbReference type="ARBA" id="ARBA00023244"/>
    </source>
</evidence>
<gene>
    <name evidence="7" type="primary">hemL</name>
    <name evidence="8" type="ORF">BRCON_0517</name>
</gene>
<keyword evidence="8" id="KW-0032">Aminotransferase</keyword>
<protein>
    <recommendedName>
        <fullName evidence="7">Glutamate-1-semialdehyde 2,1-aminomutase</fullName>
        <shortName evidence="7">GSA</shortName>
        <ecNumber evidence="7">5.4.3.8</ecNumber>
    </recommendedName>
    <alternativeName>
        <fullName evidence="7">Glutamate-1-semialdehyde aminotransferase</fullName>
        <shortName evidence="7">GSA-AT</shortName>
    </alternativeName>
</protein>
<dbReference type="GO" id="GO:0005737">
    <property type="term" value="C:cytoplasm"/>
    <property type="evidence" value="ECO:0007669"/>
    <property type="project" value="UniProtKB-SubCell"/>
</dbReference>
<name>A0A2Z4Y2L0_SUMC1</name>
<comment type="pathway">
    <text evidence="2">Porphyrin-containing compound metabolism; protoporphyrin-IX biosynthesis; 5-aminolevulinate from L-glutamyl-tRNA(Glu): step 2/2.</text>
</comment>
<dbReference type="GO" id="GO:0042286">
    <property type="term" value="F:glutamate-1-semialdehyde 2,1-aminomutase activity"/>
    <property type="evidence" value="ECO:0007669"/>
    <property type="project" value="UniProtKB-UniRule"/>
</dbReference>
<feature type="modified residue" description="N6-(pyridoxal phosphate)lysine" evidence="7">
    <location>
        <position position="267"/>
    </location>
</feature>
<dbReference type="Proteomes" id="UP000262583">
    <property type="component" value="Chromosome"/>
</dbReference>
<keyword evidence="8" id="KW-0808">Transferase</keyword>
<dbReference type="NCBIfam" id="NF000818">
    <property type="entry name" value="PRK00062.1"/>
    <property type="match status" value="1"/>
</dbReference>
<dbReference type="GO" id="GO:0030170">
    <property type="term" value="F:pyridoxal phosphate binding"/>
    <property type="evidence" value="ECO:0007669"/>
    <property type="project" value="InterPro"/>
</dbReference>
<keyword evidence="7" id="KW-0963">Cytoplasm</keyword>
<dbReference type="InterPro" id="IPR015422">
    <property type="entry name" value="PyrdxlP-dep_Trfase_small"/>
</dbReference>
<evidence type="ECO:0000256" key="2">
    <source>
        <dbReference type="ARBA" id="ARBA00004819"/>
    </source>
</evidence>
<organism evidence="8 9">
    <name type="scientific">Sumerlaea chitinivorans</name>
    <dbReference type="NCBI Taxonomy" id="2250252"/>
    <lineage>
        <taxon>Bacteria</taxon>
        <taxon>Candidatus Sumerlaeota</taxon>
        <taxon>Candidatus Sumerlaeia</taxon>
        <taxon>Candidatus Sumerlaeales</taxon>
        <taxon>Candidatus Sumerlaeaceae</taxon>
        <taxon>Candidatus Sumerlaea</taxon>
    </lineage>
</organism>
<dbReference type="PROSITE" id="PS00600">
    <property type="entry name" value="AA_TRANSFER_CLASS_3"/>
    <property type="match status" value="1"/>
</dbReference>
<keyword evidence="5 7" id="KW-0413">Isomerase</keyword>
<dbReference type="FunFam" id="3.40.640.10:FF:000021">
    <property type="entry name" value="Glutamate-1-semialdehyde 2,1-aminomutase"/>
    <property type="match status" value="1"/>
</dbReference>
<evidence type="ECO:0000256" key="4">
    <source>
        <dbReference type="ARBA" id="ARBA00022898"/>
    </source>
</evidence>
<evidence type="ECO:0000313" key="9">
    <source>
        <dbReference type="Proteomes" id="UP000262583"/>
    </source>
</evidence>
<dbReference type="InterPro" id="IPR049704">
    <property type="entry name" value="Aminotrans_3_PPA_site"/>
</dbReference>
<keyword evidence="6 7" id="KW-0627">Porphyrin biosynthesis</keyword>
<dbReference type="UniPathway" id="UPA00251">
    <property type="reaction ID" value="UER00317"/>
</dbReference>
<comment type="catalytic activity">
    <reaction evidence="7">
        <text>(S)-4-amino-5-oxopentanoate = 5-aminolevulinate</text>
        <dbReference type="Rhea" id="RHEA:14265"/>
        <dbReference type="ChEBI" id="CHEBI:57501"/>
        <dbReference type="ChEBI" id="CHEBI:356416"/>
        <dbReference type="EC" id="5.4.3.8"/>
    </reaction>
</comment>
<comment type="similarity">
    <text evidence="3 7">Belongs to the class-III pyridoxal-phosphate-dependent aminotransferase family. HemL subfamily.</text>
</comment>
<dbReference type="Gene3D" id="3.40.640.10">
    <property type="entry name" value="Type I PLP-dependent aspartate aminotransferase-like (Major domain)"/>
    <property type="match status" value="1"/>
</dbReference>
<dbReference type="Gene3D" id="3.90.1150.10">
    <property type="entry name" value="Aspartate Aminotransferase, domain 1"/>
    <property type="match status" value="1"/>
</dbReference>
<reference evidence="8 9" key="1">
    <citation type="submission" date="2018-05" db="EMBL/GenBank/DDBJ databases">
        <title>A metagenomic window into the 2 km-deep terrestrial subsurface aquifer revealed taxonomically and functionally diverse microbial community comprising novel uncultured bacterial lineages.</title>
        <authorList>
            <person name="Kadnikov V.V."/>
            <person name="Mardanov A.V."/>
            <person name="Beletsky A.V."/>
            <person name="Banks D."/>
            <person name="Pimenov N.V."/>
            <person name="Frank Y.A."/>
            <person name="Karnachuk O.V."/>
            <person name="Ravin N.V."/>
        </authorList>
    </citation>
    <scope>NUCLEOTIDE SEQUENCE [LARGE SCALE GENOMIC DNA]</scope>
    <source>
        <strain evidence="8">BY</strain>
    </source>
</reference>
<evidence type="ECO:0000256" key="7">
    <source>
        <dbReference type="HAMAP-Rule" id="MF_00375"/>
    </source>
</evidence>
<dbReference type="SUPFAM" id="SSF53383">
    <property type="entry name" value="PLP-dependent transferases"/>
    <property type="match status" value="1"/>
</dbReference>
<evidence type="ECO:0000256" key="1">
    <source>
        <dbReference type="ARBA" id="ARBA00001933"/>
    </source>
</evidence>
<dbReference type="Pfam" id="PF00202">
    <property type="entry name" value="Aminotran_3"/>
    <property type="match status" value="1"/>
</dbReference>
<dbReference type="KEGG" id="schv:BRCON_0517"/>